<sequence>MLKPKIPKFIYQLYHFSSALQHKLTKRVTISGFAVIFCLIFSAALGLDTTQNMTYQIFTFLLSIIIISTFSSLLFRSRFSATRTLPRFATVGVKLKYRIIIHNKTNKTQTNLKLFENFADPRPTLKEFLETPEPEENKRSPLDIKLGSYRWLWLVSRKQCGTAKTIEIPPLQPNSKTEIFGEITPTHRGLMRLVSVTIGIPDPFGLFNACQTISLPQSLLILPKLYKLPPIQLPGLRKYQSGGIALASSVGDAEEFRSLREYRPGDSIRKIHWKSWAKIGKPIVKEEQDEFFVRHALILDTFQTEKYSQILEEAISIAASLASDIQTQESLLDLMFVGNEAYCFTFGRGLSHTEKMLEILASVGSCRDKYFDSIIPVVLEKISMLSGCICIFIAWDEHRKKLVEYLNNMGIHTLVLILTNKPPDEFNKSQLIQSELTTFQILNVSNIQQELMQL</sequence>
<keyword evidence="1" id="KW-1133">Transmembrane helix</keyword>
<keyword evidence="1" id="KW-0812">Transmembrane</keyword>
<evidence type="ECO:0000259" key="2">
    <source>
        <dbReference type="Pfam" id="PF01882"/>
    </source>
</evidence>
<feature type="transmembrane region" description="Helical" evidence="1">
    <location>
        <begin position="53"/>
        <end position="75"/>
    </location>
</feature>
<name>A0A926ZXW0_9NOST</name>
<dbReference type="EMBL" id="JACJQU010000001">
    <property type="protein sequence ID" value="MBD2291922.1"/>
    <property type="molecule type" value="Genomic_DNA"/>
</dbReference>
<dbReference type="InterPro" id="IPR002881">
    <property type="entry name" value="DUF58"/>
</dbReference>
<dbReference type="RefSeq" id="WP_190555889.1">
    <property type="nucleotide sequence ID" value="NZ_JACJQU010000001.1"/>
</dbReference>
<organism evidence="3 4">
    <name type="scientific">Anabaena sphaerica FACHB-251</name>
    <dbReference type="NCBI Taxonomy" id="2692883"/>
    <lineage>
        <taxon>Bacteria</taxon>
        <taxon>Bacillati</taxon>
        <taxon>Cyanobacteriota</taxon>
        <taxon>Cyanophyceae</taxon>
        <taxon>Nostocales</taxon>
        <taxon>Nostocaceae</taxon>
        <taxon>Anabaena</taxon>
    </lineage>
</organism>
<evidence type="ECO:0000313" key="4">
    <source>
        <dbReference type="Proteomes" id="UP000662185"/>
    </source>
</evidence>
<gene>
    <name evidence="3" type="ORF">H6G06_00125</name>
</gene>
<dbReference type="PANTHER" id="PTHR34351:SF1">
    <property type="entry name" value="SLR1927 PROTEIN"/>
    <property type="match status" value="1"/>
</dbReference>
<dbReference type="PANTHER" id="PTHR34351">
    <property type="entry name" value="SLR1927 PROTEIN-RELATED"/>
    <property type="match status" value="1"/>
</dbReference>
<reference evidence="4" key="1">
    <citation type="journal article" date="2020" name="ISME J.">
        <title>Comparative genomics reveals insights into cyanobacterial evolution and habitat adaptation.</title>
        <authorList>
            <person name="Chen M.Y."/>
            <person name="Teng W.K."/>
            <person name="Zhao L."/>
            <person name="Hu C.X."/>
            <person name="Zhou Y.K."/>
            <person name="Han B.P."/>
            <person name="Song L.R."/>
            <person name="Shu W.S."/>
        </authorList>
    </citation>
    <scope>NUCLEOTIDE SEQUENCE [LARGE SCALE GENOMIC DNA]</scope>
    <source>
        <strain evidence="4">FACHB-251</strain>
    </source>
</reference>
<keyword evidence="4" id="KW-1185">Reference proteome</keyword>
<feature type="transmembrane region" description="Helical" evidence="1">
    <location>
        <begin position="28"/>
        <end position="47"/>
    </location>
</feature>
<proteinExistence type="predicted"/>
<dbReference type="Pfam" id="PF01882">
    <property type="entry name" value="DUF58"/>
    <property type="match status" value="1"/>
</dbReference>
<keyword evidence="1" id="KW-0472">Membrane</keyword>
<comment type="caution">
    <text evidence="3">The sequence shown here is derived from an EMBL/GenBank/DDBJ whole genome shotgun (WGS) entry which is preliminary data.</text>
</comment>
<protein>
    <submittedName>
        <fullName evidence="3">DUF58 domain-containing protein</fullName>
    </submittedName>
</protein>
<dbReference type="Proteomes" id="UP000662185">
    <property type="component" value="Unassembled WGS sequence"/>
</dbReference>
<feature type="domain" description="DUF58" evidence="2">
    <location>
        <begin position="259"/>
        <end position="361"/>
    </location>
</feature>
<accession>A0A926ZXW0</accession>
<evidence type="ECO:0000256" key="1">
    <source>
        <dbReference type="SAM" id="Phobius"/>
    </source>
</evidence>
<dbReference type="AlphaFoldDB" id="A0A926ZXW0"/>
<evidence type="ECO:0000313" key="3">
    <source>
        <dbReference type="EMBL" id="MBD2291922.1"/>
    </source>
</evidence>